<evidence type="ECO:0000256" key="3">
    <source>
        <dbReference type="ARBA" id="ARBA00023128"/>
    </source>
</evidence>
<dbReference type="GO" id="GO:0005886">
    <property type="term" value="C:plasma membrane"/>
    <property type="evidence" value="ECO:0007669"/>
    <property type="project" value="UniProtKB-ARBA"/>
</dbReference>
<dbReference type="SMART" id="SM00244">
    <property type="entry name" value="PHB"/>
    <property type="match status" value="1"/>
</dbReference>
<dbReference type="GO" id="GO:0005739">
    <property type="term" value="C:mitochondrion"/>
    <property type="evidence" value="ECO:0007669"/>
    <property type="project" value="UniProtKB-SubCell"/>
</dbReference>
<name>A0A7S1ABX3_NOCSC</name>
<evidence type="ECO:0000256" key="4">
    <source>
        <dbReference type="SAM" id="MobiDB-lite"/>
    </source>
</evidence>
<dbReference type="InterPro" id="IPR001107">
    <property type="entry name" value="Band_7"/>
</dbReference>
<dbReference type="PANTHER" id="PTHR43327">
    <property type="entry name" value="STOMATIN-LIKE PROTEIN 2, MITOCHONDRIAL"/>
    <property type="match status" value="1"/>
</dbReference>
<dbReference type="PANTHER" id="PTHR43327:SF10">
    <property type="entry name" value="STOMATIN-LIKE PROTEIN 2, MITOCHONDRIAL"/>
    <property type="match status" value="1"/>
</dbReference>
<evidence type="ECO:0000313" key="6">
    <source>
        <dbReference type="EMBL" id="CAD8849219.1"/>
    </source>
</evidence>
<feature type="domain" description="Band 7" evidence="5">
    <location>
        <begin position="45"/>
        <end position="203"/>
    </location>
</feature>
<gene>
    <name evidence="6" type="ORF">NSCI0253_LOCUS23569</name>
</gene>
<keyword evidence="3" id="KW-0496">Mitochondrion</keyword>
<protein>
    <recommendedName>
        <fullName evidence="5">Band 7 domain-containing protein</fullName>
    </recommendedName>
</protein>
<reference evidence="6" key="1">
    <citation type="submission" date="2021-01" db="EMBL/GenBank/DDBJ databases">
        <authorList>
            <person name="Corre E."/>
            <person name="Pelletier E."/>
            <person name="Niang G."/>
            <person name="Scheremetjew M."/>
            <person name="Finn R."/>
            <person name="Kale V."/>
            <person name="Holt S."/>
            <person name="Cochrane G."/>
            <person name="Meng A."/>
            <person name="Brown T."/>
            <person name="Cohen L."/>
        </authorList>
    </citation>
    <scope>NUCLEOTIDE SEQUENCE</scope>
</reference>
<evidence type="ECO:0000256" key="2">
    <source>
        <dbReference type="ARBA" id="ARBA00008164"/>
    </source>
</evidence>
<comment type="similarity">
    <text evidence="2">Belongs to the band 7/mec-2 family.</text>
</comment>
<evidence type="ECO:0000256" key="1">
    <source>
        <dbReference type="ARBA" id="ARBA00004173"/>
    </source>
</evidence>
<dbReference type="Gene3D" id="3.30.479.30">
    <property type="entry name" value="Band 7 domain"/>
    <property type="match status" value="1"/>
</dbReference>
<dbReference type="EMBL" id="HBFQ01033465">
    <property type="protein sequence ID" value="CAD8849219.1"/>
    <property type="molecule type" value="Transcribed_RNA"/>
</dbReference>
<dbReference type="GO" id="GO:0098552">
    <property type="term" value="C:side of membrane"/>
    <property type="evidence" value="ECO:0007669"/>
    <property type="project" value="UniProtKB-ARBA"/>
</dbReference>
<comment type="subcellular location">
    <subcellularLocation>
        <location evidence="1">Mitochondrion</location>
    </subcellularLocation>
</comment>
<dbReference type="InterPro" id="IPR001972">
    <property type="entry name" value="Stomatin_HflK_fam"/>
</dbReference>
<feature type="compositionally biased region" description="Basic and acidic residues" evidence="4">
    <location>
        <begin position="351"/>
        <end position="361"/>
    </location>
</feature>
<dbReference type="InterPro" id="IPR050710">
    <property type="entry name" value="Band7/mec-2_domain"/>
</dbReference>
<dbReference type="PRINTS" id="PR00721">
    <property type="entry name" value="STOMATIN"/>
</dbReference>
<dbReference type="SUPFAM" id="SSF117892">
    <property type="entry name" value="Band 7/SPFH domain"/>
    <property type="match status" value="1"/>
</dbReference>
<dbReference type="InterPro" id="IPR036013">
    <property type="entry name" value="Band_7/SPFH_dom_sf"/>
</dbReference>
<dbReference type="Pfam" id="PF16200">
    <property type="entry name" value="Band_7_C"/>
    <property type="match status" value="1"/>
</dbReference>
<proteinExistence type="inferred from homology"/>
<accession>A0A7S1ABX3</accession>
<feature type="region of interest" description="Disordered" evidence="4">
    <location>
        <begin position="323"/>
        <end position="361"/>
    </location>
</feature>
<dbReference type="CDD" id="cd08829">
    <property type="entry name" value="SPFH_paraslipin"/>
    <property type="match status" value="1"/>
</dbReference>
<dbReference type="FunFam" id="3.30.479.30:FF:000004">
    <property type="entry name" value="Putative membrane protease family, stomatin"/>
    <property type="match status" value="1"/>
</dbReference>
<dbReference type="Pfam" id="PF01145">
    <property type="entry name" value="Band_7"/>
    <property type="match status" value="1"/>
</dbReference>
<dbReference type="AlphaFoldDB" id="A0A7S1ABX3"/>
<evidence type="ECO:0000259" key="5">
    <source>
        <dbReference type="SMART" id="SM00244"/>
    </source>
</evidence>
<dbReference type="GO" id="GO:0007005">
    <property type="term" value="P:mitochondrion organization"/>
    <property type="evidence" value="ECO:0007669"/>
    <property type="project" value="TreeGrafter"/>
</dbReference>
<organism evidence="6">
    <name type="scientific">Noctiluca scintillans</name>
    <name type="common">Sea sparkle</name>
    <name type="synonym">Red tide dinoflagellate</name>
    <dbReference type="NCBI Taxonomy" id="2966"/>
    <lineage>
        <taxon>Eukaryota</taxon>
        <taxon>Sar</taxon>
        <taxon>Alveolata</taxon>
        <taxon>Dinophyceae</taxon>
        <taxon>Noctilucales</taxon>
        <taxon>Noctilucaceae</taxon>
        <taxon>Noctiluca</taxon>
    </lineage>
</organism>
<dbReference type="InterPro" id="IPR032435">
    <property type="entry name" value="STML2-like_C"/>
</dbReference>
<sequence>MLSAPRALACAVPRRLPIHAVALNRRWSSGVPGSSSAPVNARWHFGVVVVPQQLAWVVERFGKFQKILDPGIHFLLPFIDRIAYVHSLKEEAVLIPNQQAITRDNVTISIDGVLYLRVIDPHEASYGVHEPLFAVQQLAQTTMRSEIGRMTLDKTFEERDTLNQAIVTIVNEAARAWGIECLRYEIRDIIPPASIKQAMEMQAEAERRKRAEILQSEGDQQSEINLAQGKRAGAILAAEGEARGILERAKATSEGIQLLSHAISSSKGGEHAAALRIAEQWVGAWKEMARQSNTIVVPADPGNASAMVSTAMSIFKQVNRTELGDEGLGARSSDAGNRSFDSEPPPDEMDGEGKMFTESRR</sequence>